<comment type="caution">
    <text evidence="2">The sequence shown here is derived from an EMBL/GenBank/DDBJ whole genome shotgun (WGS) entry which is preliminary data.</text>
</comment>
<evidence type="ECO:0000256" key="1">
    <source>
        <dbReference type="SAM" id="MobiDB-lite"/>
    </source>
</evidence>
<keyword evidence="3" id="KW-1185">Reference proteome</keyword>
<name>A0A2T0Q028_9ACTN</name>
<dbReference type="OrthoDB" id="3870258at2"/>
<sequence>MRPLHERLIGIGLASTAEFGFALAGGYAVQRHGIVDRPSADVDLFTSRDRPDISTAVDRAILAFRAAGLGAVSGASISPGPRSPIRRTVSGQRSDSHATSASTHRYSSNCVRSSIRRMRRRARWARCGGVRRPRDFIDVAAILDRTQLAESDLIRLVTERDPGFHLGIFAEMLHSMSRLEDADFTRYGLAVGEVTALRRRFADWRAEILKGLPAA</sequence>
<evidence type="ECO:0008006" key="4">
    <source>
        <dbReference type="Google" id="ProtNLM"/>
    </source>
</evidence>
<dbReference type="EMBL" id="PVZC01000006">
    <property type="protein sequence ID" value="PRX97138.1"/>
    <property type="molecule type" value="Genomic_DNA"/>
</dbReference>
<dbReference type="AlphaFoldDB" id="A0A2T0Q028"/>
<accession>A0A2T0Q028</accession>
<evidence type="ECO:0000313" key="3">
    <source>
        <dbReference type="Proteomes" id="UP000237846"/>
    </source>
</evidence>
<dbReference type="RefSeq" id="WP_146159503.1">
    <property type="nucleotide sequence ID" value="NZ_PVZC01000006.1"/>
</dbReference>
<protein>
    <recommendedName>
        <fullName evidence="4">Nucleotidyltransferase AbiEii toxin of type IV toxin-antitoxin system</fullName>
    </recommendedName>
</protein>
<reference evidence="2 3" key="1">
    <citation type="submission" date="2018-03" db="EMBL/GenBank/DDBJ databases">
        <title>Genomic Encyclopedia of Archaeal and Bacterial Type Strains, Phase II (KMG-II): from individual species to whole genera.</title>
        <authorList>
            <person name="Goeker M."/>
        </authorList>
    </citation>
    <scope>NUCLEOTIDE SEQUENCE [LARGE SCALE GENOMIC DNA]</scope>
    <source>
        <strain evidence="2 3">DSM 45601</strain>
    </source>
</reference>
<proteinExistence type="predicted"/>
<dbReference type="Proteomes" id="UP000237846">
    <property type="component" value="Unassembled WGS sequence"/>
</dbReference>
<evidence type="ECO:0000313" key="2">
    <source>
        <dbReference type="EMBL" id="PRX97138.1"/>
    </source>
</evidence>
<feature type="region of interest" description="Disordered" evidence="1">
    <location>
        <begin position="75"/>
        <end position="104"/>
    </location>
</feature>
<gene>
    <name evidence="2" type="ORF">CLV72_106174</name>
</gene>
<feature type="compositionally biased region" description="Polar residues" evidence="1">
    <location>
        <begin position="89"/>
        <end position="104"/>
    </location>
</feature>
<organism evidence="2 3">
    <name type="scientific">Allonocardiopsis opalescens</name>
    <dbReference type="NCBI Taxonomy" id="1144618"/>
    <lineage>
        <taxon>Bacteria</taxon>
        <taxon>Bacillati</taxon>
        <taxon>Actinomycetota</taxon>
        <taxon>Actinomycetes</taxon>
        <taxon>Streptosporangiales</taxon>
        <taxon>Allonocardiopsis</taxon>
    </lineage>
</organism>